<reference evidence="4" key="1">
    <citation type="journal article" date="2016" name="Nature">
        <title>Genome evolution in the allotetraploid frog Xenopus laevis.</title>
        <authorList>
            <person name="Session A.M."/>
            <person name="Uno Y."/>
            <person name="Kwon T."/>
            <person name="Chapman J.A."/>
            <person name="Toyoda A."/>
            <person name="Takahashi S."/>
            <person name="Fukui A."/>
            <person name="Hikosaka A."/>
            <person name="Suzuki A."/>
            <person name="Kondo M."/>
            <person name="van Heeringen S.J."/>
            <person name="Quigley I."/>
            <person name="Heinz S."/>
            <person name="Ogino H."/>
            <person name="Ochi H."/>
            <person name="Hellsten U."/>
            <person name="Lyons J.B."/>
            <person name="Simakov O."/>
            <person name="Putnam N."/>
            <person name="Stites J."/>
            <person name="Kuroki Y."/>
            <person name="Tanaka T."/>
            <person name="Michiue T."/>
            <person name="Watanabe M."/>
            <person name="Bogdanovic O."/>
            <person name="Lister R."/>
            <person name="Georgiou G."/>
            <person name="Paranjpe S.S."/>
            <person name="van Kruijsbergen I."/>
            <person name="Shu S."/>
            <person name="Carlson J."/>
            <person name="Kinoshita T."/>
            <person name="Ohta Y."/>
            <person name="Mawaribuchi S."/>
            <person name="Jenkins J."/>
            <person name="Grimwood J."/>
            <person name="Schmutz J."/>
            <person name="Mitros T."/>
            <person name="Mozaffari S.V."/>
            <person name="Suzuki Y."/>
            <person name="Haramoto Y."/>
            <person name="Yamamoto T.S."/>
            <person name="Takagi C."/>
            <person name="Heald R."/>
            <person name="Miller K."/>
            <person name="Haudenschild C."/>
            <person name="Kitzman J."/>
            <person name="Nakayama T."/>
            <person name="Izutsu Y."/>
            <person name="Robert J."/>
            <person name="Fortriede J."/>
            <person name="Burns K."/>
            <person name="Lotay V."/>
            <person name="Karimi K."/>
            <person name="Yasuoka Y."/>
            <person name="Dichmann D.S."/>
            <person name="Flajnik M.F."/>
            <person name="Houston D.W."/>
            <person name="Shendure J."/>
            <person name="DuPasquier L."/>
            <person name="Vize P.D."/>
            <person name="Zorn A.M."/>
            <person name="Ito M."/>
            <person name="Marcotte E.M."/>
            <person name="Wallingford J.B."/>
            <person name="Ito Y."/>
            <person name="Asashima M."/>
            <person name="Ueno N."/>
            <person name="Matsuda Y."/>
            <person name="Veenstra G.J."/>
            <person name="Fujiyama A."/>
            <person name="Harland R.M."/>
            <person name="Taira M."/>
            <person name="Rokhsar D.S."/>
        </authorList>
    </citation>
    <scope>NUCLEOTIDE SEQUENCE [LARGE SCALE GENOMIC DNA]</scope>
    <source>
        <strain evidence="4">J</strain>
    </source>
</reference>
<protein>
    <submittedName>
        <fullName evidence="3">Uncharacterized protein</fullName>
    </submittedName>
</protein>
<feature type="transmembrane region" description="Helical" evidence="2">
    <location>
        <begin position="95"/>
        <end position="119"/>
    </location>
</feature>
<name>A0A974HZ30_XENLA</name>
<dbReference type="AlphaFoldDB" id="A0A974HZ30"/>
<evidence type="ECO:0000256" key="2">
    <source>
        <dbReference type="SAM" id="Phobius"/>
    </source>
</evidence>
<evidence type="ECO:0000313" key="3">
    <source>
        <dbReference type="EMBL" id="OCT95420.1"/>
    </source>
</evidence>
<evidence type="ECO:0000313" key="4">
    <source>
        <dbReference type="Proteomes" id="UP000694892"/>
    </source>
</evidence>
<keyword evidence="2" id="KW-0472">Membrane</keyword>
<dbReference type="Proteomes" id="UP000694892">
    <property type="component" value="Chromosome 2L"/>
</dbReference>
<sequence length="120" mass="13585">MSQKSDPMDSAPEWKKGSCILSVLYMKSNKKLLTYVMHYHIVKRTGRPHFSSQHRMERAGESQAAAAAAAQSEEYQDNAGHTTRQQRNKNLPRELAFLHCMDVLPAPLAYFILSVCLVYG</sequence>
<evidence type="ECO:0000256" key="1">
    <source>
        <dbReference type="SAM" id="MobiDB-lite"/>
    </source>
</evidence>
<accession>A0A974HZ30</accession>
<organism evidence="3 4">
    <name type="scientific">Xenopus laevis</name>
    <name type="common">African clawed frog</name>
    <dbReference type="NCBI Taxonomy" id="8355"/>
    <lineage>
        <taxon>Eukaryota</taxon>
        <taxon>Metazoa</taxon>
        <taxon>Chordata</taxon>
        <taxon>Craniata</taxon>
        <taxon>Vertebrata</taxon>
        <taxon>Euteleostomi</taxon>
        <taxon>Amphibia</taxon>
        <taxon>Batrachia</taxon>
        <taxon>Anura</taxon>
        <taxon>Pipoidea</taxon>
        <taxon>Pipidae</taxon>
        <taxon>Xenopodinae</taxon>
        <taxon>Xenopus</taxon>
        <taxon>Xenopus</taxon>
    </lineage>
</organism>
<gene>
    <name evidence="3" type="ORF">XELAEV_18013108mg</name>
</gene>
<keyword evidence="2" id="KW-0812">Transmembrane</keyword>
<dbReference type="EMBL" id="CM004468">
    <property type="protein sequence ID" value="OCT95420.1"/>
    <property type="molecule type" value="Genomic_DNA"/>
</dbReference>
<proteinExistence type="predicted"/>
<keyword evidence="2" id="KW-1133">Transmembrane helix</keyword>
<feature type="region of interest" description="Disordered" evidence="1">
    <location>
        <begin position="48"/>
        <end position="87"/>
    </location>
</feature>